<dbReference type="EMBL" id="OW240912">
    <property type="protein sequence ID" value="CAH2224105.1"/>
    <property type="molecule type" value="Genomic_DNA"/>
</dbReference>
<dbReference type="Proteomes" id="UP001295444">
    <property type="component" value="Chromosome 01"/>
</dbReference>
<keyword evidence="3" id="KW-1185">Reference proteome</keyword>
<sequence>MGDQQKPPRATKNAKPLRTATTTSLSPKWRFWSHLVNGPRRNQAEARQSMEIAHTSPEQMERGKEGLGTVLLHSPGVRHRLINLPLRQAYSTPKKQGLE</sequence>
<feature type="region of interest" description="Disordered" evidence="1">
    <location>
        <begin position="1"/>
        <end position="25"/>
    </location>
</feature>
<evidence type="ECO:0000256" key="1">
    <source>
        <dbReference type="SAM" id="MobiDB-lite"/>
    </source>
</evidence>
<name>A0AAD1R5N3_PELCU</name>
<gene>
    <name evidence="2" type="ORF">PECUL_23A003477</name>
</gene>
<dbReference type="AlphaFoldDB" id="A0AAD1R5N3"/>
<proteinExistence type="predicted"/>
<organism evidence="2 3">
    <name type="scientific">Pelobates cultripes</name>
    <name type="common">Western spadefoot toad</name>
    <dbReference type="NCBI Taxonomy" id="61616"/>
    <lineage>
        <taxon>Eukaryota</taxon>
        <taxon>Metazoa</taxon>
        <taxon>Chordata</taxon>
        <taxon>Craniata</taxon>
        <taxon>Vertebrata</taxon>
        <taxon>Euteleostomi</taxon>
        <taxon>Amphibia</taxon>
        <taxon>Batrachia</taxon>
        <taxon>Anura</taxon>
        <taxon>Pelobatoidea</taxon>
        <taxon>Pelobatidae</taxon>
        <taxon>Pelobates</taxon>
    </lineage>
</organism>
<protein>
    <submittedName>
        <fullName evidence="2">Uncharacterized protein</fullName>
    </submittedName>
</protein>
<accession>A0AAD1R5N3</accession>
<evidence type="ECO:0000313" key="3">
    <source>
        <dbReference type="Proteomes" id="UP001295444"/>
    </source>
</evidence>
<evidence type="ECO:0000313" key="2">
    <source>
        <dbReference type="EMBL" id="CAH2224105.1"/>
    </source>
</evidence>
<reference evidence="2" key="1">
    <citation type="submission" date="2022-03" db="EMBL/GenBank/DDBJ databases">
        <authorList>
            <person name="Alioto T."/>
            <person name="Alioto T."/>
            <person name="Gomez Garrido J."/>
        </authorList>
    </citation>
    <scope>NUCLEOTIDE SEQUENCE</scope>
</reference>